<accession>A0AA38BXA0</accession>
<organism evidence="2 3">
    <name type="scientific">Taxus chinensis</name>
    <name type="common">Chinese yew</name>
    <name type="synonym">Taxus wallichiana var. chinensis</name>
    <dbReference type="NCBI Taxonomy" id="29808"/>
    <lineage>
        <taxon>Eukaryota</taxon>
        <taxon>Viridiplantae</taxon>
        <taxon>Streptophyta</taxon>
        <taxon>Embryophyta</taxon>
        <taxon>Tracheophyta</taxon>
        <taxon>Spermatophyta</taxon>
        <taxon>Pinopsida</taxon>
        <taxon>Pinidae</taxon>
        <taxon>Conifers II</taxon>
        <taxon>Cupressales</taxon>
        <taxon>Taxaceae</taxon>
        <taxon>Taxus</taxon>
    </lineage>
</organism>
<evidence type="ECO:0000256" key="1">
    <source>
        <dbReference type="SAM" id="MobiDB-lite"/>
    </source>
</evidence>
<evidence type="ECO:0000313" key="2">
    <source>
        <dbReference type="EMBL" id="KAH9287549.1"/>
    </source>
</evidence>
<dbReference type="Proteomes" id="UP000824469">
    <property type="component" value="Unassembled WGS sequence"/>
</dbReference>
<gene>
    <name evidence="2" type="ORF">KI387_031666</name>
</gene>
<feature type="non-terminal residue" evidence="2">
    <location>
        <position position="95"/>
    </location>
</feature>
<keyword evidence="3" id="KW-1185">Reference proteome</keyword>
<reference evidence="2 3" key="1">
    <citation type="journal article" date="2021" name="Nat. Plants">
        <title>The Taxus genome provides insights into paclitaxel biosynthesis.</title>
        <authorList>
            <person name="Xiong X."/>
            <person name="Gou J."/>
            <person name="Liao Q."/>
            <person name="Li Y."/>
            <person name="Zhou Q."/>
            <person name="Bi G."/>
            <person name="Li C."/>
            <person name="Du R."/>
            <person name="Wang X."/>
            <person name="Sun T."/>
            <person name="Guo L."/>
            <person name="Liang H."/>
            <person name="Lu P."/>
            <person name="Wu Y."/>
            <person name="Zhang Z."/>
            <person name="Ro D.K."/>
            <person name="Shang Y."/>
            <person name="Huang S."/>
            <person name="Yan J."/>
        </authorList>
    </citation>
    <scope>NUCLEOTIDE SEQUENCE [LARGE SCALE GENOMIC DNA]</scope>
    <source>
        <strain evidence="2">Ta-2019</strain>
    </source>
</reference>
<evidence type="ECO:0000313" key="3">
    <source>
        <dbReference type="Proteomes" id="UP000824469"/>
    </source>
</evidence>
<comment type="caution">
    <text evidence="2">The sequence shown here is derived from an EMBL/GenBank/DDBJ whole genome shotgun (WGS) entry which is preliminary data.</text>
</comment>
<feature type="compositionally biased region" description="Basic residues" evidence="1">
    <location>
        <begin position="65"/>
        <end position="80"/>
    </location>
</feature>
<proteinExistence type="predicted"/>
<feature type="region of interest" description="Disordered" evidence="1">
    <location>
        <begin position="64"/>
        <end position="95"/>
    </location>
</feature>
<dbReference type="AlphaFoldDB" id="A0AA38BXA0"/>
<protein>
    <submittedName>
        <fullName evidence="2">Uncharacterized protein</fullName>
    </submittedName>
</protein>
<name>A0AA38BXA0_TAXCH</name>
<sequence>MGVKEYIEGLYKLSLRSSHIEYDTDKLARYLNGLRFQIHDELRLKNPMTLEKCYQLATITEEKLRRRHNQQSRGRGRILRNKGYQGGRGQPQRTQ</sequence>
<dbReference type="EMBL" id="JAHRHJ020003813">
    <property type="protein sequence ID" value="KAH9287549.1"/>
    <property type="molecule type" value="Genomic_DNA"/>
</dbReference>